<name>A5B7J9_VITVI</name>
<evidence type="ECO:0000313" key="2">
    <source>
        <dbReference type="EMBL" id="CAN78739.1"/>
    </source>
</evidence>
<keyword evidence="1" id="KW-0812">Transmembrane</keyword>
<feature type="transmembrane region" description="Helical" evidence="1">
    <location>
        <begin position="12"/>
        <end position="30"/>
    </location>
</feature>
<keyword evidence="1" id="KW-1133">Transmembrane helix</keyword>
<dbReference type="PANTHER" id="PTHR11439">
    <property type="entry name" value="GAG-POL-RELATED RETROTRANSPOSON"/>
    <property type="match status" value="1"/>
</dbReference>
<organism evidence="2">
    <name type="scientific">Vitis vinifera</name>
    <name type="common">Grape</name>
    <dbReference type="NCBI Taxonomy" id="29760"/>
    <lineage>
        <taxon>Eukaryota</taxon>
        <taxon>Viridiplantae</taxon>
        <taxon>Streptophyta</taxon>
        <taxon>Embryophyta</taxon>
        <taxon>Tracheophyta</taxon>
        <taxon>Spermatophyta</taxon>
        <taxon>Magnoliopsida</taxon>
        <taxon>eudicotyledons</taxon>
        <taxon>Gunneridae</taxon>
        <taxon>Pentapetalae</taxon>
        <taxon>rosids</taxon>
        <taxon>Vitales</taxon>
        <taxon>Vitaceae</taxon>
        <taxon>Viteae</taxon>
        <taxon>Vitis</taxon>
    </lineage>
</organism>
<proteinExistence type="predicted"/>
<protein>
    <recommendedName>
        <fullName evidence="3">Retrovirus-related Pol polyprotein from transposon TNT 1-94</fullName>
    </recommendedName>
</protein>
<evidence type="ECO:0000256" key="1">
    <source>
        <dbReference type="SAM" id="Phobius"/>
    </source>
</evidence>
<dbReference type="EMBL" id="AM449392">
    <property type="protein sequence ID" value="CAN78739.1"/>
    <property type="molecule type" value="Genomic_DNA"/>
</dbReference>
<gene>
    <name evidence="2" type="ORF">VITISV_043520</name>
</gene>
<evidence type="ECO:0008006" key="3">
    <source>
        <dbReference type="Google" id="ProtNLM"/>
    </source>
</evidence>
<dbReference type="AlphaFoldDB" id="A5B7J9"/>
<sequence>MACVMIHIHDNLAYFWAEPLALLVTVPIVFHMNYEKNNSYIAQGSTRDVLEVIHEIMDDTRDILKIIPEKVVDPKSDMKTLDYSLWYPFDSPLVIIDYFVVDEAKNVEDRRSTLGASFFVSDYLVAWLSKKQNLVFFSIMEAKYIVVGSCIHLLWMKQMFSDYGIEQDIMNVMCDNLSAINISNNLVFHSQTKYIEIQHHFIKDFIEDKAISLEFILIEHQLVDIFTKPLDYLRFEFLRKSLGICFID</sequence>
<accession>A5B7J9</accession>
<keyword evidence="1" id="KW-0472">Membrane</keyword>
<dbReference type="PANTHER" id="PTHR11439:SF486">
    <property type="entry name" value="RLK (RECEPTOR-LIKE KINASE) PROTEIN, PUTATIVE-RELATED"/>
    <property type="match status" value="1"/>
</dbReference>
<dbReference type="CDD" id="cd09272">
    <property type="entry name" value="RNase_HI_RT_Ty1"/>
    <property type="match status" value="1"/>
</dbReference>
<reference evidence="2" key="1">
    <citation type="journal article" date="2007" name="PLoS ONE">
        <title>The first genome sequence of an elite grapevine cultivar (Pinot noir Vitis vinifera L.): coping with a highly heterozygous genome.</title>
        <authorList>
            <person name="Velasco R."/>
            <person name="Zharkikh A."/>
            <person name="Troggio M."/>
            <person name="Cartwright D.A."/>
            <person name="Cestaro A."/>
            <person name="Pruss D."/>
            <person name="Pindo M."/>
            <person name="FitzGerald L.M."/>
            <person name="Vezzulli S."/>
            <person name="Reid J."/>
            <person name="Malacarne G."/>
            <person name="Iliev D."/>
            <person name="Coppola G."/>
            <person name="Wardell B."/>
            <person name="Micheletti D."/>
            <person name="Macalma T."/>
            <person name="Facci M."/>
            <person name="Mitchell J.T."/>
            <person name="Perazzolli M."/>
            <person name="Eldredge G."/>
            <person name="Gatto P."/>
            <person name="Oyzerski R."/>
            <person name="Moretto M."/>
            <person name="Gutin N."/>
            <person name="Stefanini M."/>
            <person name="Chen Y."/>
            <person name="Segala C."/>
            <person name="Davenport C."/>
            <person name="Dematte L."/>
            <person name="Mraz A."/>
            <person name="Battilana J."/>
            <person name="Stormo K."/>
            <person name="Costa F."/>
            <person name="Tao Q."/>
            <person name="Si-Ammour A."/>
            <person name="Harkins T."/>
            <person name="Lackey A."/>
            <person name="Perbost C."/>
            <person name="Taillon B."/>
            <person name="Stella A."/>
            <person name="Solovyev V."/>
            <person name="Fawcett J.A."/>
            <person name="Sterck L."/>
            <person name="Vandepoele K."/>
            <person name="Grando S.M."/>
            <person name="Toppo S."/>
            <person name="Moser C."/>
            <person name="Lanchbury J."/>
            <person name="Bogden R."/>
            <person name="Skolnick M."/>
            <person name="Sgaramella V."/>
            <person name="Bhatnagar S.K."/>
            <person name="Fontana P."/>
            <person name="Gutin A."/>
            <person name="Van de Peer Y."/>
            <person name="Salamini F."/>
            <person name="Viola R."/>
        </authorList>
    </citation>
    <scope>NUCLEOTIDE SEQUENCE</scope>
</reference>